<dbReference type="GO" id="GO:0016020">
    <property type="term" value="C:membrane"/>
    <property type="evidence" value="ECO:0007669"/>
    <property type="project" value="UniProtKB-UniRule"/>
</dbReference>
<keyword evidence="2" id="KW-0175">Coiled coil</keyword>
<organism evidence="5 6">
    <name type="scientific">Candidatus Lambdaproteobacteria bacterium RIFOXYD2_FULL_56_26</name>
    <dbReference type="NCBI Taxonomy" id="1817773"/>
    <lineage>
        <taxon>Bacteria</taxon>
        <taxon>Pseudomonadati</taxon>
        <taxon>Pseudomonadota</taxon>
        <taxon>Candidatus Lambdaproteobacteria</taxon>
    </lineage>
</organism>
<dbReference type="AlphaFoldDB" id="A0A1F6GV72"/>
<evidence type="ECO:0000256" key="3">
    <source>
        <dbReference type="SAM" id="SignalP"/>
    </source>
</evidence>
<reference evidence="5 6" key="1">
    <citation type="journal article" date="2016" name="Nat. Commun.">
        <title>Thousands of microbial genomes shed light on interconnected biogeochemical processes in an aquifer system.</title>
        <authorList>
            <person name="Anantharaman K."/>
            <person name="Brown C.T."/>
            <person name="Hug L.A."/>
            <person name="Sharon I."/>
            <person name="Castelle C.J."/>
            <person name="Probst A.J."/>
            <person name="Thomas B.C."/>
            <person name="Singh A."/>
            <person name="Wilkins M.J."/>
            <person name="Karaoz U."/>
            <person name="Brodie E.L."/>
            <person name="Williams K.H."/>
            <person name="Hubbard S.S."/>
            <person name="Banfield J.F."/>
        </authorList>
    </citation>
    <scope>NUCLEOTIDE SEQUENCE [LARGE SCALE GENOMIC DNA]</scope>
</reference>
<keyword evidence="3" id="KW-0732">Signal</keyword>
<comment type="caution">
    <text evidence="5">The sequence shown here is derived from an EMBL/GenBank/DDBJ whole genome shotgun (WGS) entry which is preliminary data.</text>
</comment>
<dbReference type="PANTHER" id="PTHR30329:SF21">
    <property type="entry name" value="LIPOPROTEIN YIAD-RELATED"/>
    <property type="match status" value="1"/>
</dbReference>
<dbReference type="SUPFAM" id="SSF103088">
    <property type="entry name" value="OmpA-like"/>
    <property type="match status" value="1"/>
</dbReference>
<evidence type="ECO:0000259" key="4">
    <source>
        <dbReference type="PROSITE" id="PS51123"/>
    </source>
</evidence>
<sequence>MRLSSFLILTLGLLLPQWGAAAILGGDDLKKCQNEQVASALSFKYCYKDKVAAEEALKQLKAQFANQSALDNEKLRALETEVTSLSDQLAAMGDELAQEKATSGQRINELSEQLAILQAQASDKEQALLKANQELEARYSKLVAQLQGQLKEQTEAQRLELEKLRKENETLVRKLQQTIDNLSEELANLKKLTKDQKAELERMKAQENELAQQLEKEIKNGEIRLKKFHNKLIINIDNRLSFDSGSAKLKPEVLGAIAKIAQILANYPENRIVIEGHTDSDPIGASKFEDNWQLSSERALSVLRYLLKNTDLDKTRFNTAGFGEFQPLVPNDKAENKALNRRVDIVVIPRVL</sequence>
<gene>
    <name evidence="5" type="ORF">A2557_04990</name>
</gene>
<dbReference type="Pfam" id="PF00691">
    <property type="entry name" value="OmpA"/>
    <property type="match status" value="1"/>
</dbReference>
<evidence type="ECO:0000313" key="5">
    <source>
        <dbReference type="EMBL" id="OGH01931.1"/>
    </source>
</evidence>
<dbReference type="InterPro" id="IPR050330">
    <property type="entry name" value="Bact_OuterMem_StrucFunc"/>
</dbReference>
<dbReference type="InterPro" id="IPR006665">
    <property type="entry name" value="OmpA-like"/>
</dbReference>
<feature type="chain" id="PRO_5009524842" description="OmpA-like domain-containing protein" evidence="3">
    <location>
        <begin position="22"/>
        <end position="352"/>
    </location>
</feature>
<feature type="coiled-coil region" evidence="2">
    <location>
        <begin position="50"/>
        <end position="231"/>
    </location>
</feature>
<dbReference type="Gene3D" id="3.30.1330.60">
    <property type="entry name" value="OmpA-like domain"/>
    <property type="match status" value="1"/>
</dbReference>
<feature type="domain" description="OmpA-like" evidence="4">
    <location>
        <begin position="229"/>
        <end position="351"/>
    </location>
</feature>
<evidence type="ECO:0000256" key="1">
    <source>
        <dbReference type="PROSITE-ProRule" id="PRU00473"/>
    </source>
</evidence>
<feature type="signal peptide" evidence="3">
    <location>
        <begin position="1"/>
        <end position="21"/>
    </location>
</feature>
<evidence type="ECO:0000313" key="6">
    <source>
        <dbReference type="Proteomes" id="UP000177583"/>
    </source>
</evidence>
<dbReference type="InterPro" id="IPR036737">
    <property type="entry name" value="OmpA-like_sf"/>
</dbReference>
<proteinExistence type="predicted"/>
<dbReference type="PROSITE" id="PS51123">
    <property type="entry name" value="OMPA_2"/>
    <property type="match status" value="1"/>
</dbReference>
<accession>A0A1F6GV72</accession>
<dbReference type="CDD" id="cd07185">
    <property type="entry name" value="OmpA_C-like"/>
    <property type="match status" value="1"/>
</dbReference>
<keyword evidence="1" id="KW-0472">Membrane</keyword>
<dbReference type="PANTHER" id="PTHR30329">
    <property type="entry name" value="STATOR ELEMENT OF FLAGELLAR MOTOR COMPLEX"/>
    <property type="match status" value="1"/>
</dbReference>
<protein>
    <recommendedName>
        <fullName evidence="4">OmpA-like domain-containing protein</fullName>
    </recommendedName>
</protein>
<name>A0A1F6GV72_9PROT</name>
<dbReference type="EMBL" id="MFNF01000027">
    <property type="protein sequence ID" value="OGH01931.1"/>
    <property type="molecule type" value="Genomic_DNA"/>
</dbReference>
<dbReference type="Proteomes" id="UP000177583">
    <property type="component" value="Unassembled WGS sequence"/>
</dbReference>
<evidence type="ECO:0000256" key="2">
    <source>
        <dbReference type="SAM" id="Coils"/>
    </source>
</evidence>